<proteinExistence type="predicted"/>
<dbReference type="RefSeq" id="WP_046138546.1">
    <property type="nucleotide sequence ID" value="NZ_LANJ01000011.1"/>
</dbReference>
<dbReference type="AlphaFoldDB" id="A0A0F5QE47"/>
<name>A0A0F5QE47_9HYPH</name>
<dbReference type="EMBL" id="LANJ01000011">
    <property type="protein sequence ID" value="KKC39225.1"/>
    <property type="molecule type" value="Genomic_DNA"/>
</dbReference>
<dbReference type="STRING" id="1293439.WH87_03050"/>
<accession>A0A0F5QE47</accession>
<sequence length="123" mass="13330">MAGWSPTDDNGGFGSDLSVYMAHLRCIAGLVVEPKTKGVNLPAEYRWEITQSTQPLIEASEGDLSYEDVAALKAFAEEVTRVPVNAPPLSDKSWAKSRAMAHDLLAQLEPLYAELEPGLLGDE</sequence>
<dbReference type="PATRIC" id="fig|1293439.3.peg.165"/>
<keyword evidence="2" id="KW-1185">Reference proteome</keyword>
<organism evidence="1 2">
    <name type="scientific">Devosia epidermidihirudinis</name>
    <dbReference type="NCBI Taxonomy" id="1293439"/>
    <lineage>
        <taxon>Bacteria</taxon>
        <taxon>Pseudomonadati</taxon>
        <taxon>Pseudomonadota</taxon>
        <taxon>Alphaproteobacteria</taxon>
        <taxon>Hyphomicrobiales</taxon>
        <taxon>Devosiaceae</taxon>
        <taxon>Devosia</taxon>
    </lineage>
</organism>
<reference evidence="1 2" key="1">
    <citation type="submission" date="2015-03" db="EMBL/GenBank/DDBJ databases">
        <authorList>
            <person name="Lepp D."/>
            <person name="Hassan Y.I."/>
            <person name="Li X.-Z."/>
            <person name="Zhou T."/>
        </authorList>
    </citation>
    <scope>NUCLEOTIDE SEQUENCE [LARGE SCALE GENOMIC DNA]</scope>
    <source>
        <strain evidence="1 2">E84</strain>
    </source>
</reference>
<evidence type="ECO:0000313" key="2">
    <source>
        <dbReference type="Proteomes" id="UP000033411"/>
    </source>
</evidence>
<comment type="caution">
    <text evidence="1">The sequence shown here is derived from an EMBL/GenBank/DDBJ whole genome shotgun (WGS) entry which is preliminary data.</text>
</comment>
<gene>
    <name evidence="1" type="ORF">WH87_03050</name>
</gene>
<protein>
    <submittedName>
        <fullName evidence="1">Uncharacterized protein</fullName>
    </submittedName>
</protein>
<dbReference type="Proteomes" id="UP000033411">
    <property type="component" value="Unassembled WGS sequence"/>
</dbReference>
<evidence type="ECO:0000313" key="1">
    <source>
        <dbReference type="EMBL" id="KKC39225.1"/>
    </source>
</evidence>